<dbReference type="AlphaFoldDB" id="B5HQ28"/>
<name>B5HQ28_STRX2</name>
<feature type="signal peptide" evidence="1">
    <location>
        <begin position="1"/>
        <end position="31"/>
    </location>
</feature>
<sequence>MVMTTGRRTATGAALVGTLALTLLNAPAAHAQDTGIKVTDIVINKGKPIVVGTSKVVEPSLTFKITLPAGYSTSDPFRYDATPFLYRGRLTQDLVADLENYIGPGGYTCYEQSDKKAECEGSLYIDPHPSRDEVDSNNDATVWKTGVSLLLFKANGNLAAHERETRPLTVQLKRAAKVTVNASPEPVVKGKKITVTGKLTRADWATKKYGGYGGRSVTLQFRETGTSSFVTVKKVTTSSTGALKTTVTASKDGTWRWAYGGNDTTGAATSGGDHVDVR</sequence>
<gene>
    <name evidence="2" type="ORF">SSEG_01513</name>
</gene>
<dbReference type="HOGENOM" id="CLU_086037_0_0_11"/>
<accession>B5HQ28</accession>
<feature type="chain" id="PRO_5002834895" description="Secreted protein" evidence="1">
    <location>
        <begin position="32"/>
        <end position="278"/>
    </location>
</feature>
<dbReference type="eggNOG" id="COG3757">
    <property type="taxonomic scope" value="Bacteria"/>
</dbReference>
<evidence type="ECO:0008006" key="4">
    <source>
        <dbReference type="Google" id="ProtNLM"/>
    </source>
</evidence>
<keyword evidence="1" id="KW-0732">Signal</keyword>
<organism evidence="2 3">
    <name type="scientific">Streptomyces sviceus (strain ATCC 29083 / DSM 924 / JCM 4929 / NBRC 13980 / NCIMB 11184 / NRRL 5439 / UC 5370)</name>
    <dbReference type="NCBI Taxonomy" id="463191"/>
    <lineage>
        <taxon>Bacteria</taxon>
        <taxon>Bacillati</taxon>
        <taxon>Actinomycetota</taxon>
        <taxon>Actinomycetes</taxon>
        <taxon>Kitasatosporales</taxon>
        <taxon>Streptomycetaceae</taxon>
        <taxon>Streptomyces</taxon>
    </lineage>
</organism>
<dbReference type="Proteomes" id="UP000002785">
    <property type="component" value="Chromosome"/>
</dbReference>
<evidence type="ECO:0000313" key="2">
    <source>
        <dbReference type="EMBL" id="EDY54933.1"/>
    </source>
</evidence>
<evidence type="ECO:0000313" key="3">
    <source>
        <dbReference type="Proteomes" id="UP000002785"/>
    </source>
</evidence>
<reference evidence="2" key="1">
    <citation type="submission" date="2009-10" db="EMBL/GenBank/DDBJ databases">
        <title>The genome sequence of Streptomyces sviceus strain ATCC 29083.</title>
        <authorList>
            <consortium name="The Broad Institute Genome Sequencing Platform"/>
            <consortium name="Broad Institute Microbial Sequencing Center"/>
            <person name="Fischbach M."/>
            <person name="Godfrey P."/>
            <person name="Ward D."/>
            <person name="Young S."/>
            <person name="Zeng Q."/>
            <person name="Koehrsen M."/>
            <person name="Alvarado L."/>
            <person name="Berlin A.M."/>
            <person name="Bochicchio J."/>
            <person name="Borenstein D."/>
            <person name="Chapman S.B."/>
            <person name="Chen Z."/>
            <person name="Engels R."/>
            <person name="Freedman E."/>
            <person name="Gellesch M."/>
            <person name="Goldberg J."/>
            <person name="Griggs A."/>
            <person name="Gujja S."/>
            <person name="Heilman E.R."/>
            <person name="Heiman D.I."/>
            <person name="Hepburn T.A."/>
            <person name="Howarth C."/>
            <person name="Jen D."/>
            <person name="Larson L."/>
            <person name="Lewis B."/>
            <person name="Mehta T."/>
            <person name="Park D."/>
            <person name="Pearson M."/>
            <person name="Richards J."/>
            <person name="Roberts A."/>
            <person name="Saif S."/>
            <person name="Shea T.D."/>
            <person name="Shenoy N."/>
            <person name="Sisk P."/>
            <person name="Stolte C."/>
            <person name="Sykes S.N."/>
            <person name="Thomson T."/>
            <person name="Walk T."/>
            <person name="White J."/>
            <person name="Yandava C."/>
            <person name="Straight P."/>
            <person name="Clardy J."/>
            <person name="Hung D."/>
            <person name="Kolter R."/>
            <person name="Mekalanos J."/>
            <person name="Walker S."/>
            <person name="Walsh C.T."/>
            <person name="Wieland-Brown L.C."/>
            <person name="Haas B."/>
            <person name="Nusbaum C."/>
            <person name="Birren B."/>
        </authorList>
    </citation>
    <scope>NUCLEOTIDE SEQUENCE [LARGE SCALE GENOMIC DNA]</scope>
    <source>
        <strain evidence="2">ATCC 29083</strain>
    </source>
</reference>
<keyword evidence="3" id="KW-1185">Reference proteome</keyword>
<protein>
    <recommendedName>
        <fullName evidence="4">Secreted protein</fullName>
    </recommendedName>
</protein>
<dbReference type="EMBL" id="CM000951">
    <property type="protein sequence ID" value="EDY54933.1"/>
    <property type="molecule type" value="Genomic_DNA"/>
</dbReference>
<evidence type="ECO:0000256" key="1">
    <source>
        <dbReference type="SAM" id="SignalP"/>
    </source>
</evidence>
<proteinExistence type="predicted"/>